<dbReference type="SUPFAM" id="SSF52047">
    <property type="entry name" value="RNI-like"/>
    <property type="match status" value="1"/>
</dbReference>
<organism evidence="2 3">
    <name type="scientific">Athelia psychrophila</name>
    <dbReference type="NCBI Taxonomy" id="1759441"/>
    <lineage>
        <taxon>Eukaryota</taxon>
        <taxon>Fungi</taxon>
        <taxon>Dikarya</taxon>
        <taxon>Basidiomycota</taxon>
        <taxon>Agaricomycotina</taxon>
        <taxon>Agaricomycetes</taxon>
        <taxon>Agaricomycetidae</taxon>
        <taxon>Atheliales</taxon>
        <taxon>Atheliaceae</taxon>
        <taxon>Athelia</taxon>
    </lineage>
</organism>
<dbReference type="EMBL" id="KV417516">
    <property type="protein sequence ID" value="KZP26229.1"/>
    <property type="molecule type" value="Genomic_DNA"/>
</dbReference>
<feature type="compositionally biased region" description="Polar residues" evidence="1">
    <location>
        <begin position="20"/>
        <end position="41"/>
    </location>
</feature>
<evidence type="ECO:0000313" key="3">
    <source>
        <dbReference type="Proteomes" id="UP000076532"/>
    </source>
</evidence>
<name>A0A166PLX3_9AGAM</name>
<proteinExistence type="predicted"/>
<protein>
    <submittedName>
        <fullName evidence="2">Uncharacterized protein</fullName>
    </submittedName>
</protein>
<dbReference type="AlphaFoldDB" id="A0A166PLX3"/>
<gene>
    <name evidence="2" type="ORF">FIBSPDRAFT_949699</name>
</gene>
<sequence>MLTLAPHLQNTYLKRKASQELRNTSPKRSVIRQSSAATSSTLKRKASTDLRSPSVKRRTSALSDSFDERSEDSGGESSISAGPLGILNDIPREILYKILSWSSTSASDTKNSLYTLTCVSKSMAELALPQYIRVNKCILPKFTHFHIGLSKDAFYLFPAWICSDMFVSRDDLICHFTFPNIERKIDTLDVGLSSLCPALRPKSVIFEGDLNLTQGLSLLDIAGRTHTTIIDLEVYHLDWSTRQVIQDRIIHTLAQTVELRIEWPSLSSQHWCLLLRAISAPQLRVLTLGGDVPWTALASFLSRHSAITKLHLPASLITRVPQKLCALQMPKLLSLKGKLTNVVSFIKLLSRSSNLSIESEVPSNTPLIEMVHKIVKSLTICDSDLSLVANLTSTKPTGPLTKIRPFPVKTLRKWREFPDRLAYLTRLRLIVMGMEDLVVLGHCKNMLSVFPGLRHVTLRRNGVNGGWEWARITHDVDTSVTWGCMESSDYLESSNYHDTE</sequence>
<evidence type="ECO:0000256" key="1">
    <source>
        <dbReference type="SAM" id="MobiDB-lite"/>
    </source>
</evidence>
<keyword evidence="3" id="KW-1185">Reference proteome</keyword>
<evidence type="ECO:0000313" key="2">
    <source>
        <dbReference type="EMBL" id="KZP26229.1"/>
    </source>
</evidence>
<feature type="region of interest" description="Disordered" evidence="1">
    <location>
        <begin position="14"/>
        <end position="80"/>
    </location>
</feature>
<dbReference type="Proteomes" id="UP000076532">
    <property type="component" value="Unassembled WGS sequence"/>
</dbReference>
<reference evidence="2 3" key="1">
    <citation type="journal article" date="2016" name="Mol. Biol. Evol.">
        <title>Comparative Genomics of Early-Diverging Mushroom-Forming Fungi Provides Insights into the Origins of Lignocellulose Decay Capabilities.</title>
        <authorList>
            <person name="Nagy L.G."/>
            <person name="Riley R."/>
            <person name="Tritt A."/>
            <person name="Adam C."/>
            <person name="Daum C."/>
            <person name="Floudas D."/>
            <person name="Sun H."/>
            <person name="Yadav J.S."/>
            <person name="Pangilinan J."/>
            <person name="Larsson K.H."/>
            <person name="Matsuura K."/>
            <person name="Barry K."/>
            <person name="Labutti K."/>
            <person name="Kuo R."/>
            <person name="Ohm R.A."/>
            <person name="Bhattacharya S.S."/>
            <person name="Shirouzu T."/>
            <person name="Yoshinaga Y."/>
            <person name="Martin F.M."/>
            <person name="Grigoriev I.V."/>
            <person name="Hibbett D.S."/>
        </authorList>
    </citation>
    <scope>NUCLEOTIDE SEQUENCE [LARGE SCALE GENOMIC DNA]</scope>
    <source>
        <strain evidence="2 3">CBS 109695</strain>
    </source>
</reference>
<accession>A0A166PLX3</accession>